<organism evidence="2 3">
    <name type="scientific">Ophiophagus hannah</name>
    <name type="common">King cobra</name>
    <name type="synonym">Naja hannah</name>
    <dbReference type="NCBI Taxonomy" id="8665"/>
    <lineage>
        <taxon>Eukaryota</taxon>
        <taxon>Metazoa</taxon>
        <taxon>Chordata</taxon>
        <taxon>Craniata</taxon>
        <taxon>Vertebrata</taxon>
        <taxon>Euteleostomi</taxon>
        <taxon>Lepidosauria</taxon>
        <taxon>Squamata</taxon>
        <taxon>Bifurcata</taxon>
        <taxon>Unidentata</taxon>
        <taxon>Episquamata</taxon>
        <taxon>Toxicofera</taxon>
        <taxon>Serpentes</taxon>
        <taxon>Colubroidea</taxon>
        <taxon>Elapidae</taxon>
        <taxon>Elapinae</taxon>
        <taxon>Ophiophagus</taxon>
    </lineage>
</organism>
<dbReference type="GO" id="GO:0005581">
    <property type="term" value="C:collagen trimer"/>
    <property type="evidence" value="ECO:0007669"/>
    <property type="project" value="UniProtKB-KW"/>
</dbReference>
<name>V8NY32_OPHHA</name>
<accession>V8NY32</accession>
<feature type="region of interest" description="Disordered" evidence="1">
    <location>
        <begin position="1"/>
        <end position="29"/>
    </location>
</feature>
<dbReference type="Proteomes" id="UP000018936">
    <property type="component" value="Unassembled WGS sequence"/>
</dbReference>
<feature type="compositionally biased region" description="Basic and acidic residues" evidence="1">
    <location>
        <begin position="1"/>
        <end position="13"/>
    </location>
</feature>
<dbReference type="InterPro" id="IPR008160">
    <property type="entry name" value="Collagen"/>
</dbReference>
<feature type="compositionally biased region" description="Pro residues" evidence="1">
    <location>
        <begin position="98"/>
        <end position="108"/>
    </location>
</feature>
<evidence type="ECO:0000313" key="3">
    <source>
        <dbReference type="Proteomes" id="UP000018936"/>
    </source>
</evidence>
<evidence type="ECO:0000313" key="2">
    <source>
        <dbReference type="EMBL" id="ETE66578.1"/>
    </source>
</evidence>
<dbReference type="Pfam" id="PF01391">
    <property type="entry name" value="Collagen"/>
    <property type="match status" value="1"/>
</dbReference>
<feature type="region of interest" description="Disordered" evidence="1">
    <location>
        <begin position="54"/>
        <end position="113"/>
    </location>
</feature>
<dbReference type="EMBL" id="AZIM01001528">
    <property type="protein sequence ID" value="ETE66578.1"/>
    <property type="molecule type" value="Genomic_DNA"/>
</dbReference>
<gene>
    <name evidence="2" type="primary">COL22A1</name>
    <name evidence="2" type="ORF">L345_07640</name>
</gene>
<evidence type="ECO:0000256" key="1">
    <source>
        <dbReference type="SAM" id="MobiDB-lite"/>
    </source>
</evidence>
<feature type="non-terminal residue" evidence="2">
    <location>
        <position position="1"/>
    </location>
</feature>
<proteinExistence type="predicted"/>
<reference evidence="2 3" key="1">
    <citation type="journal article" date="2013" name="Proc. Natl. Acad. Sci. U.S.A.">
        <title>The king cobra genome reveals dynamic gene evolution and adaptation in the snake venom system.</title>
        <authorList>
            <person name="Vonk F.J."/>
            <person name="Casewell N.R."/>
            <person name="Henkel C.V."/>
            <person name="Heimberg A.M."/>
            <person name="Jansen H.J."/>
            <person name="McCleary R.J."/>
            <person name="Kerkkamp H.M."/>
            <person name="Vos R.A."/>
            <person name="Guerreiro I."/>
            <person name="Calvete J.J."/>
            <person name="Wuster W."/>
            <person name="Woods A.E."/>
            <person name="Logan J.M."/>
            <person name="Harrison R.A."/>
            <person name="Castoe T.A."/>
            <person name="de Koning A.P."/>
            <person name="Pollock D.D."/>
            <person name="Yandell M."/>
            <person name="Calderon D."/>
            <person name="Renjifo C."/>
            <person name="Currier R.B."/>
            <person name="Salgado D."/>
            <person name="Pla D."/>
            <person name="Sanz L."/>
            <person name="Hyder A.S."/>
            <person name="Ribeiro J.M."/>
            <person name="Arntzen J.W."/>
            <person name="van den Thillart G.E."/>
            <person name="Boetzer M."/>
            <person name="Pirovano W."/>
            <person name="Dirks R.P."/>
            <person name="Spaink H.P."/>
            <person name="Duboule D."/>
            <person name="McGlinn E."/>
            <person name="Kini R.M."/>
            <person name="Richardson M.K."/>
        </authorList>
    </citation>
    <scope>NUCLEOTIDE SEQUENCE</scope>
    <source>
        <tissue evidence="2">Blood</tissue>
    </source>
</reference>
<dbReference type="AlphaFoldDB" id="V8NY32"/>
<sequence>MREGKRKGREGGREGGSTWPPICVAQPPEIKLNPDVSLMKSSLTALPMMLGSGKKLVGEKGPAGVKGPPGDPGVPGRKGHTGLMGPSGPSGESGQVGPPGPPGQPGFPGPRVSLEGSVLWVGYPITSVTGRPKETK</sequence>
<feature type="compositionally biased region" description="Low complexity" evidence="1">
    <location>
        <begin position="59"/>
        <end position="68"/>
    </location>
</feature>
<protein>
    <submittedName>
        <fullName evidence="2">Collagen alpha-1(XXII) chain</fullName>
    </submittedName>
</protein>
<keyword evidence="2" id="KW-0176">Collagen</keyword>
<feature type="compositionally biased region" description="Low complexity" evidence="1">
    <location>
        <begin position="86"/>
        <end position="96"/>
    </location>
</feature>
<keyword evidence="3" id="KW-1185">Reference proteome</keyword>
<comment type="caution">
    <text evidence="2">The sequence shown here is derived from an EMBL/GenBank/DDBJ whole genome shotgun (WGS) entry which is preliminary data.</text>
</comment>